<dbReference type="AlphaFoldDB" id="A4FE90"/>
<gene>
    <name evidence="3" type="ordered locus">SACE_3087</name>
</gene>
<proteinExistence type="predicted"/>
<feature type="region of interest" description="Disordered" evidence="1">
    <location>
        <begin position="1"/>
        <end position="25"/>
    </location>
</feature>
<evidence type="ECO:0000259" key="2">
    <source>
        <dbReference type="Pfam" id="PF14534"/>
    </source>
</evidence>
<keyword evidence="4" id="KW-1185">Reference proteome</keyword>
<reference evidence="3 4" key="1">
    <citation type="journal article" date="2007" name="Nat. Biotechnol.">
        <title>Complete genome sequence of the erythromycin-producing bacterium Saccharopolyspora erythraea NRRL23338.</title>
        <authorList>
            <person name="Oliynyk M."/>
            <person name="Samborskyy M."/>
            <person name="Lester J.B."/>
            <person name="Mironenko T."/>
            <person name="Scott N."/>
            <person name="Dickens S."/>
            <person name="Haydock S.F."/>
            <person name="Leadlay P.F."/>
        </authorList>
    </citation>
    <scope>NUCLEOTIDE SEQUENCE [LARGE SCALE GENOMIC DNA]</scope>
    <source>
        <strain evidence="4">ATCC 11635 / DSM 40517 / JCM 4748 / NBRC 13426 / NCIMB 8594 / NRRL 2338</strain>
    </source>
</reference>
<sequence length="150" mass="15913">MLAAEDGDGRYSAVMTSPPSPHASDDAVANEVVAVADDWAVAIVSNDAARIGAFMAEDWVVVSESGVSSKADFLALVDSGDLRHSAMSRVGAASVRVHGATAVYAARVTSTAHYRGRRFDADEWTTDVFVRHEGRWLCVHSHITPAAQDG</sequence>
<name>A4FE90_SACEN</name>
<dbReference type="HOGENOM" id="CLU_150703_0_0_11"/>
<evidence type="ECO:0000313" key="4">
    <source>
        <dbReference type="Proteomes" id="UP000006728"/>
    </source>
</evidence>
<dbReference type="Pfam" id="PF14534">
    <property type="entry name" value="DUF4440"/>
    <property type="match status" value="1"/>
</dbReference>
<dbReference type="InterPro" id="IPR027843">
    <property type="entry name" value="DUF4440"/>
</dbReference>
<dbReference type="Gene3D" id="3.10.450.50">
    <property type="match status" value="1"/>
</dbReference>
<evidence type="ECO:0000256" key="1">
    <source>
        <dbReference type="SAM" id="MobiDB-lite"/>
    </source>
</evidence>
<organism evidence="3 4">
    <name type="scientific">Saccharopolyspora erythraea (strain ATCC 11635 / DSM 40517 / JCM 4748 / NBRC 13426 / NCIMB 8594 / NRRL 2338)</name>
    <dbReference type="NCBI Taxonomy" id="405948"/>
    <lineage>
        <taxon>Bacteria</taxon>
        <taxon>Bacillati</taxon>
        <taxon>Actinomycetota</taxon>
        <taxon>Actinomycetes</taxon>
        <taxon>Pseudonocardiales</taxon>
        <taxon>Pseudonocardiaceae</taxon>
        <taxon>Saccharopolyspora</taxon>
    </lineage>
</organism>
<evidence type="ECO:0000313" key="3">
    <source>
        <dbReference type="EMBL" id="CAM02365.1"/>
    </source>
</evidence>
<dbReference type="KEGG" id="sen:SACE_3087"/>
<dbReference type="SUPFAM" id="SSF54427">
    <property type="entry name" value="NTF2-like"/>
    <property type="match status" value="1"/>
</dbReference>
<dbReference type="InterPro" id="IPR032710">
    <property type="entry name" value="NTF2-like_dom_sf"/>
</dbReference>
<dbReference type="EMBL" id="AM420293">
    <property type="protein sequence ID" value="CAM02365.1"/>
    <property type="molecule type" value="Genomic_DNA"/>
</dbReference>
<protein>
    <recommendedName>
        <fullName evidence="2">DUF4440 domain-containing protein</fullName>
    </recommendedName>
</protein>
<dbReference type="eggNOG" id="COG4319">
    <property type="taxonomic scope" value="Bacteria"/>
</dbReference>
<feature type="domain" description="DUF4440" evidence="2">
    <location>
        <begin position="33"/>
        <end position="137"/>
    </location>
</feature>
<dbReference type="Proteomes" id="UP000006728">
    <property type="component" value="Chromosome"/>
</dbReference>
<accession>A4FE90</accession>